<feature type="compositionally biased region" description="Basic and acidic residues" evidence="1">
    <location>
        <begin position="266"/>
        <end position="299"/>
    </location>
</feature>
<sequence length="299" mass="32480">MTTDGVGGEETGSRRQSAAEEKKEAARRQSRRRGSTTPRGRGQGRREGEVAPGAPRHAFTLAPAPLVLGDGRRRRERDGRQQSGDGGSATMARWAEAMSVWEGRTDLGGQALGWRQRRFRGRCESGDGVDALGGGGRWIERRKLKRERGLVAWSGQAQATKGWRQGAIAREGKKEGRTVERGTCPFRFGRRRWERECSASGIWTDAGRAAWARAAELAAGSGAERQRGAGADGGGDRVVGHDQRVRGNQRRWRVQKAAAGIGAGERGSREGESEREGGALSRLRHDARAQHVRRGGETG</sequence>
<feature type="region of interest" description="Disordered" evidence="1">
    <location>
        <begin position="218"/>
        <end position="299"/>
    </location>
</feature>
<proteinExistence type="predicted"/>
<accession>Q7F7Z1</accession>
<protein>
    <submittedName>
        <fullName evidence="2">Uncharacterized protein</fullName>
    </submittedName>
</protein>
<evidence type="ECO:0000313" key="2">
    <source>
        <dbReference type="EMBL" id="BAB08207.1"/>
    </source>
</evidence>
<feature type="compositionally biased region" description="Basic and acidic residues" evidence="1">
    <location>
        <begin position="11"/>
        <end position="27"/>
    </location>
</feature>
<dbReference type="AlphaFoldDB" id="Q7F7Z1"/>
<reference evidence="2" key="1">
    <citation type="submission" date="2000-06" db="EMBL/GenBank/DDBJ databases">
        <title>Oryza sativa nipponbare(GA3) genomic DNA, chromosome 1, PAC clone:P0433F09.</title>
        <authorList>
            <person name="Sasaki T."/>
            <person name="Matsumoto T."/>
            <person name="Yamamoto K."/>
        </authorList>
    </citation>
    <scope>NUCLEOTIDE SEQUENCE</scope>
</reference>
<organism evidence="2">
    <name type="scientific">Oryza sativa subsp. japonica</name>
    <name type="common">Rice</name>
    <dbReference type="NCBI Taxonomy" id="39947"/>
    <lineage>
        <taxon>Eukaryota</taxon>
        <taxon>Viridiplantae</taxon>
        <taxon>Streptophyta</taxon>
        <taxon>Embryophyta</taxon>
        <taxon>Tracheophyta</taxon>
        <taxon>Spermatophyta</taxon>
        <taxon>Magnoliopsida</taxon>
        <taxon>Liliopsida</taxon>
        <taxon>Poales</taxon>
        <taxon>Poaceae</taxon>
        <taxon>BOP clade</taxon>
        <taxon>Oryzoideae</taxon>
        <taxon>Oryzeae</taxon>
        <taxon>Oryzinae</taxon>
        <taxon>Oryza</taxon>
        <taxon>Oryza sativa</taxon>
    </lineage>
</organism>
<feature type="compositionally biased region" description="Basic and acidic residues" evidence="1">
    <location>
        <begin position="234"/>
        <end position="245"/>
    </location>
</feature>
<feature type="compositionally biased region" description="Basic and acidic residues" evidence="1">
    <location>
        <begin position="70"/>
        <end position="80"/>
    </location>
</feature>
<evidence type="ECO:0000256" key="1">
    <source>
        <dbReference type="SAM" id="MobiDB-lite"/>
    </source>
</evidence>
<feature type="region of interest" description="Disordered" evidence="1">
    <location>
        <begin position="1"/>
        <end position="91"/>
    </location>
</feature>
<name>Q7F7Z1_ORYSJ</name>
<feature type="compositionally biased region" description="Gly residues" evidence="1">
    <location>
        <begin position="1"/>
        <end position="10"/>
    </location>
</feature>
<dbReference type="EMBL" id="AP002539">
    <property type="protein sequence ID" value="BAB08207.1"/>
    <property type="molecule type" value="Genomic_DNA"/>
</dbReference>